<dbReference type="InterPro" id="IPR052045">
    <property type="entry name" value="Sulfur_Carrier/Prot_Modifier"/>
</dbReference>
<dbReference type="Gene3D" id="3.10.20.30">
    <property type="match status" value="1"/>
</dbReference>
<dbReference type="EMBL" id="FNWU01000002">
    <property type="protein sequence ID" value="SEH47274.1"/>
    <property type="molecule type" value="Genomic_DNA"/>
</dbReference>
<dbReference type="STRING" id="1267564.SAMN05192561_102261"/>
<dbReference type="RefSeq" id="WP_092816239.1">
    <property type="nucleotide sequence ID" value="NZ_FNWU01000002.1"/>
</dbReference>
<evidence type="ECO:0000313" key="2">
    <source>
        <dbReference type="Proteomes" id="UP000199215"/>
    </source>
</evidence>
<proteinExistence type="predicted"/>
<name>A0A1H6IJZ7_9EURY</name>
<dbReference type="NCBIfam" id="NF041918">
    <property type="entry name" value="SAMP1"/>
    <property type="match status" value="1"/>
</dbReference>
<dbReference type="OrthoDB" id="134663at2157"/>
<accession>A0A1H6IJZ7</accession>
<protein>
    <submittedName>
        <fullName evidence="1">MoaD family protein</fullName>
    </submittedName>
</protein>
<dbReference type="AlphaFoldDB" id="A0A1H6IJZ7"/>
<keyword evidence="2" id="KW-1185">Reference proteome</keyword>
<dbReference type="PANTHER" id="PTHR38031">
    <property type="entry name" value="SULFUR CARRIER PROTEIN SLR0821-RELATED"/>
    <property type="match status" value="1"/>
</dbReference>
<dbReference type="InterPro" id="IPR054834">
    <property type="entry name" value="SAMP1_3"/>
</dbReference>
<dbReference type="PANTHER" id="PTHR38031:SF1">
    <property type="entry name" value="SULFUR CARRIER PROTEIN CYSO"/>
    <property type="match status" value="1"/>
</dbReference>
<dbReference type="InterPro" id="IPR003749">
    <property type="entry name" value="ThiS/MoaD-like"/>
</dbReference>
<dbReference type="SUPFAM" id="SSF54285">
    <property type="entry name" value="MoaD/ThiS"/>
    <property type="match status" value="1"/>
</dbReference>
<gene>
    <name evidence="1" type="ORF">SAMN05192561_102261</name>
</gene>
<dbReference type="NCBIfam" id="TIGR01687">
    <property type="entry name" value="moaD_arch"/>
    <property type="match status" value="1"/>
</dbReference>
<dbReference type="InterPro" id="IPR016155">
    <property type="entry name" value="Mopterin_synth/thiamin_S_b"/>
</dbReference>
<dbReference type="Proteomes" id="UP000199215">
    <property type="component" value="Unassembled WGS sequence"/>
</dbReference>
<organism evidence="1 2">
    <name type="scientific">Halopenitus malekzadehii</name>
    <dbReference type="NCBI Taxonomy" id="1267564"/>
    <lineage>
        <taxon>Archaea</taxon>
        <taxon>Methanobacteriati</taxon>
        <taxon>Methanobacteriota</taxon>
        <taxon>Stenosarchaea group</taxon>
        <taxon>Halobacteria</taxon>
        <taxon>Halobacteriales</taxon>
        <taxon>Haloferacaceae</taxon>
        <taxon>Halopenitus</taxon>
    </lineage>
</organism>
<dbReference type="Pfam" id="PF02597">
    <property type="entry name" value="ThiS"/>
    <property type="match status" value="1"/>
</dbReference>
<evidence type="ECO:0000313" key="1">
    <source>
        <dbReference type="EMBL" id="SEH47274.1"/>
    </source>
</evidence>
<sequence length="112" mass="12395">MQVECRFFGPFREEVGERSVEITTDAETYGDLLAELEDRYPGLSGRLIADGSLVGEIAVTRNRKNIRHLEGPDTRLTDGDVVRLTPSVYGGCVNADPDRQFLPVSGARRDIV</sequence>
<dbReference type="InterPro" id="IPR012675">
    <property type="entry name" value="Beta-grasp_dom_sf"/>
</dbReference>
<reference evidence="1 2" key="1">
    <citation type="submission" date="2016-10" db="EMBL/GenBank/DDBJ databases">
        <authorList>
            <person name="de Groot N.N."/>
        </authorList>
    </citation>
    <scope>NUCLEOTIDE SEQUENCE [LARGE SCALE GENOMIC DNA]</scope>
    <source>
        <strain evidence="1 2">IBRC-M10418</strain>
    </source>
</reference>
<dbReference type="InterPro" id="IPR010038">
    <property type="entry name" value="MoaD_arc-typ"/>
</dbReference>